<keyword evidence="1" id="KW-0732">Signal</keyword>
<feature type="chain" id="PRO_5046859668" description="Lipoprotein" evidence="1">
    <location>
        <begin position="20"/>
        <end position="181"/>
    </location>
</feature>
<gene>
    <name evidence="2" type="ORF">LJ725_26625</name>
</gene>
<dbReference type="SUPFAM" id="SSF117074">
    <property type="entry name" value="Hypothetical protein PA1324"/>
    <property type="match status" value="1"/>
</dbReference>
<dbReference type="Proteomes" id="UP001198862">
    <property type="component" value="Unassembled WGS sequence"/>
</dbReference>
<proteinExistence type="predicted"/>
<evidence type="ECO:0008006" key="4">
    <source>
        <dbReference type="Google" id="ProtNLM"/>
    </source>
</evidence>
<evidence type="ECO:0000313" key="2">
    <source>
        <dbReference type="EMBL" id="MCC8432561.1"/>
    </source>
</evidence>
<sequence>MKPAARLFGLAATVAASLAATGCAQFDQAFAPPPPSALSQPIPASEVEWSRKAGSNTVSGIATLKAGDTTHTCAGQAANLIPASAYARARMTAIFGNDTRGTRAASLAPVKFDRDDPLYVSTLRRTTCDASGSFSFPRVPDGVWYVTTAVKWDGPGDRAEGGSMMKRVDVRGGKLVKVTLP</sequence>
<evidence type="ECO:0000256" key="1">
    <source>
        <dbReference type="SAM" id="SignalP"/>
    </source>
</evidence>
<reference evidence="2 3" key="1">
    <citation type="submission" date="2021-11" db="EMBL/GenBank/DDBJ databases">
        <authorList>
            <person name="Lee D.-H."/>
            <person name="Kim S.-B."/>
        </authorList>
    </citation>
    <scope>NUCLEOTIDE SEQUENCE [LARGE SCALE GENOMIC DNA]</scope>
    <source>
        <strain evidence="2 3">KCTC 52223</strain>
    </source>
</reference>
<protein>
    <recommendedName>
        <fullName evidence="4">Lipoprotein</fullName>
    </recommendedName>
</protein>
<dbReference type="RefSeq" id="WP_230553980.1">
    <property type="nucleotide sequence ID" value="NZ_JAJISD010000015.1"/>
</dbReference>
<organism evidence="2 3">
    <name type="scientific">Reyranella aquatilis</name>
    <dbReference type="NCBI Taxonomy" id="2035356"/>
    <lineage>
        <taxon>Bacteria</taxon>
        <taxon>Pseudomonadati</taxon>
        <taxon>Pseudomonadota</taxon>
        <taxon>Alphaproteobacteria</taxon>
        <taxon>Hyphomicrobiales</taxon>
        <taxon>Reyranellaceae</taxon>
        <taxon>Reyranella</taxon>
    </lineage>
</organism>
<accession>A0ABS8L2N1</accession>
<evidence type="ECO:0000313" key="3">
    <source>
        <dbReference type="Proteomes" id="UP001198862"/>
    </source>
</evidence>
<comment type="caution">
    <text evidence="2">The sequence shown here is derived from an EMBL/GenBank/DDBJ whole genome shotgun (WGS) entry which is preliminary data.</text>
</comment>
<dbReference type="PROSITE" id="PS51257">
    <property type="entry name" value="PROKAR_LIPOPROTEIN"/>
    <property type="match status" value="1"/>
</dbReference>
<dbReference type="EMBL" id="JAJISD010000015">
    <property type="protein sequence ID" value="MCC8432561.1"/>
    <property type="molecule type" value="Genomic_DNA"/>
</dbReference>
<feature type="signal peptide" evidence="1">
    <location>
        <begin position="1"/>
        <end position="19"/>
    </location>
</feature>
<keyword evidence="3" id="KW-1185">Reference proteome</keyword>
<name>A0ABS8L2N1_9HYPH</name>